<dbReference type="GO" id="GO:0005886">
    <property type="term" value="C:plasma membrane"/>
    <property type="evidence" value="ECO:0007669"/>
    <property type="project" value="UniProtKB-ARBA"/>
</dbReference>
<evidence type="ECO:0000313" key="8">
    <source>
        <dbReference type="Proteomes" id="UP000195514"/>
    </source>
</evidence>
<keyword evidence="3 6" id="KW-0812">Transmembrane</keyword>
<proteinExistence type="predicted"/>
<evidence type="ECO:0000256" key="5">
    <source>
        <dbReference type="ARBA" id="ARBA00023136"/>
    </source>
</evidence>
<protein>
    <submittedName>
        <fullName evidence="7">Putative cobalt ABC transporter permease protein</fullName>
    </submittedName>
</protein>
<dbReference type="RefSeq" id="WP_087862245.1">
    <property type="nucleotide sequence ID" value="NZ_LT859958.1"/>
</dbReference>
<reference evidence="8" key="1">
    <citation type="submission" date="2017-05" db="EMBL/GenBank/DDBJ databases">
        <authorList>
            <person name="Kirkegaard R."/>
            <person name="Mcilroy J S."/>
        </authorList>
    </citation>
    <scope>NUCLEOTIDE SEQUENCE [LARGE SCALE GENOMIC DNA]</scope>
</reference>
<keyword evidence="5 6" id="KW-0472">Membrane</keyword>
<dbReference type="EMBL" id="LT859958">
    <property type="protein sequence ID" value="SMX54398.1"/>
    <property type="molecule type" value="Genomic_DNA"/>
</dbReference>
<keyword evidence="2" id="KW-1003">Cell membrane</keyword>
<feature type="transmembrane region" description="Helical" evidence="6">
    <location>
        <begin position="76"/>
        <end position="96"/>
    </location>
</feature>
<feature type="transmembrane region" description="Helical" evidence="6">
    <location>
        <begin position="116"/>
        <end position="137"/>
    </location>
</feature>
<evidence type="ECO:0000256" key="4">
    <source>
        <dbReference type="ARBA" id="ARBA00022989"/>
    </source>
</evidence>
<dbReference type="InterPro" id="IPR051611">
    <property type="entry name" value="ECF_transporter_component"/>
</dbReference>
<comment type="subcellular location">
    <subcellularLocation>
        <location evidence="1">Membrane</location>
        <topology evidence="1">Multi-pass membrane protein</topology>
    </subcellularLocation>
</comment>
<evidence type="ECO:0000256" key="3">
    <source>
        <dbReference type="ARBA" id="ARBA00022692"/>
    </source>
</evidence>
<dbReference type="KEGG" id="abat:CFX1CAM_1333"/>
<dbReference type="OrthoDB" id="8075495at2"/>
<gene>
    <name evidence="7" type="ORF">CFX1CAM_1333</name>
</gene>
<evidence type="ECO:0000256" key="1">
    <source>
        <dbReference type="ARBA" id="ARBA00004141"/>
    </source>
</evidence>
<accession>A0A1Y6K688</accession>
<organism evidence="7 8">
    <name type="scientific">Candidatus Brevifilum fermentans</name>
    <dbReference type="NCBI Taxonomy" id="1986204"/>
    <lineage>
        <taxon>Bacteria</taxon>
        <taxon>Bacillati</taxon>
        <taxon>Chloroflexota</taxon>
        <taxon>Anaerolineae</taxon>
        <taxon>Anaerolineales</taxon>
        <taxon>Anaerolineaceae</taxon>
        <taxon>Candidatus Brevifilum</taxon>
    </lineage>
</organism>
<dbReference type="Proteomes" id="UP000195514">
    <property type="component" value="Chromosome I"/>
</dbReference>
<dbReference type="InterPro" id="IPR003339">
    <property type="entry name" value="ABC/ECF_trnsptr_transmembrane"/>
</dbReference>
<dbReference type="AlphaFoldDB" id="A0A1Y6K688"/>
<evidence type="ECO:0000313" key="7">
    <source>
        <dbReference type="EMBL" id="SMX54398.1"/>
    </source>
</evidence>
<keyword evidence="8" id="KW-1185">Reference proteome</keyword>
<sequence>MNSRFEFLGNTAIGQYIPRDSLIHCLDPRARMLIYLALFTGVVFTPRISGLFLGLGMVLLLYILAKIPVKPGWQSFKRALPFLLILAVLQIIFGTITHTDVILGNVVGIIVTQRAAFNAGMLLARFFILIFLLNGYAMTLSTSQVTSSLFYLLKPLEKLRFPINDLTAVVQITMRFLPMIAQSAEKIAKAQAARGGDWEQRGFNPIRQAKRVLPLIVPLMVNSLKRAETMALAMESRGFNAAVARSSFYTLKFTLLDGVFLLIALLVSLLMLTL</sequence>
<dbReference type="PANTHER" id="PTHR34857">
    <property type="entry name" value="SLL0384 PROTEIN"/>
    <property type="match status" value="1"/>
</dbReference>
<dbReference type="PANTHER" id="PTHR34857:SF2">
    <property type="entry name" value="SLL0384 PROTEIN"/>
    <property type="match status" value="1"/>
</dbReference>
<evidence type="ECO:0000256" key="2">
    <source>
        <dbReference type="ARBA" id="ARBA00022475"/>
    </source>
</evidence>
<feature type="transmembrane region" description="Helical" evidence="6">
    <location>
        <begin position="32"/>
        <end position="64"/>
    </location>
</feature>
<keyword evidence="4 6" id="KW-1133">Transmembrane helix</keyword>
<dbReference type="CDD" id="cd16914">
    <property type="entry name" value="EcfT"/>
    <property type="match status" value="1"/>
</dbReference>
<evidence type="ECO:0000256" key="6">
    <source>
        <dbReference type="SAM" id="Phobius"/>
    </source>
</evidence>
<name>A0A1Y6K688_9CHLR</name>
<feature type="transmembrane region" description="Helical" evidence="6">
    <location>
        <begin position="253"/>
        <end position="272"/>
    </location>
</feature>
<dbReference type="Pfam" id="PF02361">
    <property type="entry name" value="CbiQ"/>
    <property type="match status" value="1"/>
</dbReference>